<dbReference type="PANTHER" id="PTHR43685:SF5">
    <property type="entry name" value="GLYCOSYLTRANSFERASE EPSE-RELATED"/>
    <property type="match status" value="1"/>
</dbReference>
<dbReference type="PANTHER" id="PTHR43685">
    <property type="entry name" value="GLYCOSYLTRANSFERASE"/>
    <property type="match status" value="1"/>
</dbReference>
<sequence length="626" mass="71539">MTINNISKFHVLTPKVSIITSVKNGEKYLVESLNSILRQTYHDFELIVIDDYSVDSTANILKELAASDERVKVITNESLPGLSNALNLGIKHATGKYLVRHDADDISKQHRLATQIAYLEKNPDIDILGSCIDMIDESGSFIKLHREPLSHAAIVFHTLFGTPFAHPSIVIRKSFLDRSRISYLEVPAQDYELWVRMINSGAKAENLSEALVSYRVSMQSDSNVRSLRHHQMAEAIKLQQIKRYIKFPTQIKKICAGEYQAVAHYLLTGNIFKFSYNSKKFGKQVIALFDSISPEMGLMPEDISHIKTLMYKRLEAIKTDNAWSDVFRNYKRNIYNLARTISAVKKTPVISLTVSEIQSFIENVHIFIIVRDRLTCLQSLVDWLARAGHKNIILIDNASTYPPLVEFLSKTTYKVIRSSENLGHTALWKIPELQEVINANWFVYTDPDVIPDENCPLDAVGNFYNILLNNPNYIKAGFGLRIDDLPDHYHLRDRVIEWEAQFYKKPISTDIYNADIDTTFALYRPGTQYCFGPALRTMGAYKARHLPWYLDTNNLVDDELYYREHALSSVTTWNVAGNAKLLPIPTLWAGVKYRLLAAASIHPLSYKLANKMKSLLRSVNVKKYRK</sequence>
<gene>
    <name evidence="5" type="ordered locus">Mmol_1034</name>
</gene>
<keyword evidence="2" id="KW-0328">Glycosyltransferase</keyword>
<dbReference type="STRING" id="583345.Mmol_1034"/>
<dbReference type="eggNOG" id="COG1216">
    <property type="taxonomic scope" value="Bacteria"/>
</dbReference>
<protein>
    <submittedName>
        <fullName evidence="5">Glycosyl transferase family 2</fullName>
    </submittedName>
</protein>
<dbReference type="InterPro" id="IPR050834">
    <property type="entry name" value="Glycosyltransf_2"/>
</dbReference>
<dbReference type="RefSeq" id="WP_015831978.1">
    <property type="nucleotide sequence ID" value="NC_012968.1"/>
</dbReference>
<dbReference type="Gene3D" id="3.90.550.10">
    <property type="entry name" value="Spore Coat Polysaccharide Biosynthesis Protein SpsA, Chain A"/>
    <property type="match status" value="1"/>
</dbReference>
<evidence type="ECO:0000259" key="4">
    <source>
        <dbReference type="Pfam" id="PF00535"/>
    </source>
</evidence>
<evidence type="ECO:0000256" key="3">
    <source>
        <dbReference type="ARBA" id="ARBA00022679"/>
    </source>
</evidence>
<dbReference type="KEGG" id="mmb:Mmol_1034"/>
<dbReference type="HOGENOM" id="CLU_436668_0_0_4"/>
<accession>C6WVJ4</accession>
<evidence type="ECO:0000256" key="1">
    <source>
        <dbReference type="ARBA" id="ARBA00006739"/>
    </source>
</evidence>
<dbReference type="InterPro" id="IPR029044">
    <property type="entry name" value="Nucleotide-diphossugar_trans"/>
</dbReference>
<keyword evidence="6" id="KW-1185">Reference proteome</keyword>
<feature type="domain" description="Glycosyltransferase 2-like" evidence="4">
    <location>
        <begin position="17"/>
        <end position="173"/>
    </location>
</feature>
<evidence type="ECO:0000313" key="6">
    <source>
        <dbReference type="Proteomes" id="UP000002742"/>
    </source>
</evidence>
<reference evidence="6" key="1">
    <citation type="submission" date="2009-07" db="EMBL/GenBank/DDBJ databases">
        <title>Complete sequence of Methylotenera mobilis JLW8.</title>
        <authorList>
            <consortium name="US DOE Joint Genome Institute"/>
            <person name="Lucas S."/>
            <person name="Copeland A."/>
            <person name="Lapidus A."/>
            <person name="Glavina del Rio T."/>
            <person name="Tice H."/>
            <person name="Bruce D."/>
            <person name="Goodwin L."/>
            <person name="Pitluck S."/>
            <person name="LaButti K.M."/>
            <person name="Clum A."/>
            <person name="Larimer F."/>
            <person name="Land M."/>
            <person name="Hauser L."/>
            <person name="Kyrpides N."/>
            <person name="Mikhailova N."/>
            <person name="Kayluzhnaya M."/>
            <person name="Chistoserdova L."/>
        </authorList>
    </citation>
    <scope>NUCLEOTIDE SEQUENCE [LARGE SCALE GENOMIC DNA]</scope>
    <source>
        <strain evidence="6">JLW8 / ATCC BAA-1282 / DSM 17540</strain>
    </source>
</reference>
<dbReference type="InterPro" id="IPR001173">
    <property type="entry name" value="Glyco_trans_2-like"/>
</dbReference>
<dbReference type="CAZy" id="GT2">
    <property type="family name" value="Glycosyltransferase Family 2"/>
</dbReference>
<dbReference type="SUPFAM" id="SSF53448">
    <property type="entry name" value="Nucleotide-diphospho-sugar transferases"/>
    <property type="match status" value="2"/>
</dbReference>
<evidence type="ECO:0000256" key="2">
    <source>
        <dbReference type="ARBA" id="ARBA00022676"/>
    </source>
</evidence>
<dbReference type="Pfam" id="PF00535">
    <property type="entry name" value="Glycos_transf_2"/>
    <property type="match status" value="1"/>
</dbReference>
<organism evidence="5 6">
    <name type="scientific">Methylotenera mobilis (strain JLW8 / ATCC BAA-1282 / DSM 17540)</name>
    <dbReference type="NCBI Taxonomy" id="583345"/>
    <lineage>
        <taxon>Bacteria</taxon>
        <taxon>Pseudomonadati</taxon>
        <taxon>Pseudomonadota</taxon>
        <taxon>Betaproteobacteria</taxon>
        <taxon>Nitrosomonadales</taxon>
        <taxon>Methylophilaceae</taxon>
        <taxon>Methylotenera</taxon>
    </lineage>
</organism>
<dbReference type="GO" id="GO:0016757">
    <property type="term" value="F:glycosyltransferase activity"/>
    <property type="evidence" value="ECO:0007669"/>
    <property type="project" value="UniProtKB-KW"/>
</dbReference>
<comment type="similarity">
    <text evidence="1">Belongs to the glycosyltransferase 2 family.</text>
</comment>
<evidence type="ECO:0000313" key="5">
    <source>
        <dbReference type="EMBL" id="ACT47943.1"/>
    </source>
</evidence>
<proteinExistence type="inferred from homology"/>
<name>C6WVJ4_METML</name>
<dbReference type="Proteomes" id="UP000002742">
    <property type="component" value="Chromosome"/>
</dbReference>
<keyword evidence="3 5" id="KW-0808">Transferase</keyword>
<dbReference type="AlphaFoldDB" id="C6WVJ4"/>
<dbReference type="EMBL" id="CP001672">
    <property type="protein sequence ID" value="ACT47943.1"/>
    <property type="molecule type" value="Genomic_DNA"/>
</dbReference>
<reference evidence="5 6" key="2">
    <citation type="journal article" date="2011" name="J. Bacteriol.">
        <title>Genomes of three methylotrophs from a single niche uncover genetic and metabolic divergence of Methylophilaceae.</title>
        <authorList>
            <person name="Lapidus A."/>
            <person name="Clum A."/>
            <person name="Labutti K."/>
            <person name="Kaluzhnaya M.G."/>
            <person name="Lim S."/>
            <person name="Beck D.A."/>
            <person name="Glavina Del Rio T."/>
            <person name="Nolan M."/>
            <person name="Mavromatis K."/>
            <person name="Huntemann M."/>
            <person name="Lucas S."/>
            <person name="Lidstrom M.E."/>
            <person name="Ivanova N."/>
            <person name="Chistoserdova L."/>
        </authorList>
    </citation>
    <scope>NUCLEOTIDE SEQUENCE [LARGE SCALE GENOMIC DNA]</scope>
    <source>
        <strain evidence="6">JLW8 / ATCC BAA-1282 / DSM 17540</strain>
    </source>
</reference>
<dbReference type="OrthoDB" id="9802649at2"/>